<feature type="compositionally biased region" description="Gly residues" evidence="3">
    <location>
        <begin position="392"/>
        <end position="403"/>
    </location>
</feature>
<feature type="compositionally biased region" description="Low complexity" evidence="3">
    <location>
        <begin position="565"/>
        <end position="580"/>
    </location>
</feature>
<accession>A0A0P4WRN1</accession>
<feature type="domain" description="RecQ mediated genome instability protein 1 OB-fold" evidence="4">
    <location>
        <begin position="94"/>
        <end position="163"/>
    </location>
</feature>
<protein>
    <recommendedName>
        <fullName evidence="4">RecQ mediated genome instability protein 1 OB-fold domain-containing protein</fullName>
    </recommendedName>
</protein>
<feature type="region of interest" description="Disordered" evidence="3">
    <location>
        <begin position="558"/>
        <end position="621"/>
    </location>
</feature>
<evidence type="ECO:0000259" key="4">
    <source>
        <dbReference type="Pfam" id="PF08585"/>
    </source>
</evidence>
<feature type="region of interest" description="Disordered" evidence="3">
    <location>
        <begin position="281"/>
        <end position="543"/>
    </location>
</feature>
<dbReference type="EMBL" id="GDRN01068042">
    <property type="protein sequence ID" value="JAI64260.1"/>
    <property type="molecule type" value="Transcribed_RNA"/>
</dbReference>
<dbReference type="InterPro" id="IPR013894">
    <property type="entry name" value="RMI1_OB"/>
</dbReference>
<dbReference type="GO" id="GO:0005634">
    <property type="term" value="C:nucleus"/>
    <property type="evidence" value="ECO:0007669"/>
    <property type="project" value="UniProtKB-SubCell"/>
</dbReference>
<feature type="compositionally biased region" description="Low complexity" evidence="3">
    <location>
        <begin position="591"/>
        <end position="604"/>
    </location>
</feature>
<dbReference type="Pfam" id="PF08585">
    <property type="entry name" value="RMI1_N_C"/>
    <property type="match status" value="1"/>
</dbReference>
<keyword evidence="2" id="KW-0539">Nucleus</keyword>
<feature type="compositionally biased region" description="Basic residues" evidence="3">
    <location>
        <begin position="307"/>
        <end position="322"/>
    </location>
</feature>
<evidence type="ECO:0000313" key="5">
    <source>
        <dbReference type="EMBL" id="JAI64260.1"/>
    </source>
</evidence>
<reference evidence="5" key="1">
    <citation type="submission" date="2015-09" db="EMBL/GenBank/DDBJ databases">
        <title>Scylla olivacea transcriptome.</title>
        <authorList>
            <person name="Ikhwanuddin M."/>
        </authorList>
    </citation>
    <scope>NUCLEOTIDE SEQUENCE</scope>
</reference>
<feature type="compositionally biased region" description="Basic and acidic residues" evidence="3">
    <location>
        <begin position="354"/>
        <end position="364"/>
    </location>
</feature>
<dbReference type="CDD" id="cd14270">
    <property type="entry name" value="UBA"/>
    <property type="match status" value="1"/>
</dbReference>
<dbReference type="AlphaFoldDB" id="A0A0P4WRN1"/>
<feature type="compositionally biased region" description="Basic and acidic residues" evidence="3">
    <location>
        <begin position="484"/>
        <end position="520"/>
    </location>
</feature>
<proteinExistence type="predicted"/>
<dbReference type="PANTHER" id="PTHR13681">
    <property type="entry name" value="SURVIVAL OF MOTOR NEURON-RELATED-SPLICING FACTOR 30-RELATED"/>
    <property type="match status" value="1"/>
</dbReference>
<dbReference type="PANTHER" id="PTHR13681:SF24">
    <property type="entry name" value="TUDOR DOMAIN-CONTAINING PROTEIN 3"/>
    <property type="match status" value="1"/>
</dbReference>
<dbReference type="Gene3D" id="2.40.50.770">
    <property type="entry name" value="RecQ-mediated genome instability protein Rmi1, C-terminal domain"/>
    <property type="match status" value="1"/>
</dbReference>
<evidence type="ECO:0000256" key="1">
    <source>
        <dbReference type="ARBA" id="ARBA00004123"/>
    </source>
</evidence>
<name>A0A0P4WRN1_SCYOL</name>
<sequence>MVSAKELISVLKADGWSLDQEGIENLLEGSNFNIQQATNEVLNSDLKDVGAGSLSEDLLKGKKNSLSVPLVLQVAKMRNVSAPKAFEESGGAPRMLRVSLTDGSNIVQGLEVQNIKTLSLKTAPGTKVRLNGKVPVSGGFLLLTPNNISVIGGTVQELYEKWKLSASVSKYSRGVCAADGSGPPPWVPFGKRIVKNPTEMQKFKSLKDPEGKEKTDGEFENQRKQVVKELSKEGNIKVFGGGKQMLDANVQKVVNAGFSLDVAEWALRNSKNDPVKAIRELRAAATGQPSPPERNNYWEESEERSAGGRRGRGGRGRGKGKGRGGGGPDDSDDDVEPPPNMPRPSGPASLFDFFDTKMIEKKETVSFVEPVADVRGPAYNQPGRGSDRRGRGMGYQRGRGNRGGYSNRGTVNGSVTPPDMTTGNWPAPGEERAPPSTRSYLESKEMMEEKEKQDNSRKPPVRTGSGSARGYYSNYNQEKGQSYGREDGRQKGDGYYARDSDYRDGGARGNRDYYTQERGGRRGRSGGNYRGSGRGNNYTSGGSYGAGESGISGNYSEDCRGGRGNNSNNPRGNSVNYNNYRDANYSGANDSRSSGYQGNGSSYSDNRNRGDNNAYYGGRHDHYSSRQGSYCNDNSYSGGRGGNWNSGRGGRSTEYSAKELEMIQDFQHSMTLSGHYQQGYDKVTNYGRNEGGNDYSNFVGTLEFHRGGRGGGRRGRGNYY</sequence>
<evidence type="ECO:0000256" key="2">
    <source>
        <dbReference type="ARBA" id="ARBA00023242"/>
    </source>
</evidence>
<feature type="compositionally biased region" description="Gly residues" evidence="3">
    <location>
        <begin position="525"/>
        <end position="534"/>
    </location>
</feature>
<organism evidence="5">
    <name type="scientific">Scylla olivacea</name>
    <name type="common">Orange mud crab</name>
    <name type="synonym">Cancer olivacea</name>
    <dbReference type="NCBI Taxonomy" id="85551"/>
    <lineage>
        <taxon>Eukaryota</taxon>
        <taxon>Metazoa</taxon>
        <taxon>Ecdysozoa</taxon>
        <taxon>Arthropoda</taxon>
        <taxon>Crustacea</taxon>
        <taxon>Multicrustacea</taxon>
        <taxon>Malacostraca</taxon>
        <taxon>Eumalacostraca</taxon>
        <taxon>Eucarida</taxon>
        <taxon>Decapoda</taxon>
        <taxon>Pleocyemata</taxon>
        <taxon>Brachyura</taxon>
        <taxon>Eubrachyura</taxon>
        <taxon>Portunoidea</taxon>
        <taxon>Portunidae</taxon>
        <taxon>Portuninae</taxon>
        <taxon>Scylla</taxon>
    </lineage>
</organism>
<feature type="compositionally biased region" description="Basic and acidic residues" evidence="3">
    <location>
        <begin position="441"/>
        <end position="457"/>
    </location>
</feature>
<dbReference type="InterPro" id="IPR042470">
    <property type="entry name" value="RMI1_N_C_sf"/>
</dbReference>
<evidence type="ECO:0000256" key="3">
    <source>
        <dbReference type="SAM" id="MobiDB-lite"/>
    </source>
</evidence>
<comment type="subcellular location">
    <subcellularLocation>
        <location evidence="1">Nucleus</location>
    </subcellularLocation>
</comment>
<feature type="compositionally biased region" description="Polar residues" evidence="3">
    <location>
        <begin position="410"/>
        <end position="424"/>
    </location>
</feature>
<dbReference type="SMART" id="SM01161">
    <property type="entry name" value="DUF1767"/>
    <property type="match status" value="1"/>
</dbReference>